<evidence type="ECO:0000256" key="9">
    <source>
        <dbReference type="ARBA" id="ARBA00023136"/>
    </source>
</evidence>
<comment type="subcellular location">
    <subcellularLocation>
        <location evidence="2">Cell inner membrane</location>
        <topology evidence="2">Single-pass type II membrane protein</topology>
        <orientation evidence="2">Periplasmic side</orientation>
    </subcellularLocation>
</comment>
<comment type="function">
    <text evidence="1">Exerts its effect at some terminal stage of cytochrome c oxidase synthesis, probably by being involved in the insertion of the copper B into subunit I.</text>
</comment>
<evidence type="ECO:0000256" key="6">
    <source>
        <dbReference type="ARBA" id="ARBA00022968"/>
    </source>
</evidence>
<organism evidence="11 12">
    <name type="scientific">Thioalbus denitrificans</name>
    <dbReference type="NCBI Taxonomy" id="547122"/>
    <lineage>
        <taxon>Bacteria</taxon>
        <taxon>Pseudomonadati</taxon>
        <taxon>Pseudomonadota</taxon>
        <taxon>Gammaproteobacteria</taxon>
        <taxon>Chromatiales</taxon>
        <taxon>Ectothiorhodospiraceae</taxon>
        <taxon>Thioalbus</taxon>
    </lineage>
</organism>
<accession>A0A369CF55</accession>
<dbReference type="GO" id="GO:0005507">
    <property type="term" value="F:copper ion binding"/>
    <property type="evidence" value="ECO:0007669"/>
    <property type="project" value="InterPro"/>
</dbReference>
<evidence type="ECO:0000256" key="4">
    <source>
        <dbReference type="ARBA" id="ARBA00015384"/>
    </source>
</evidence>
<dbReference type="Proteomes" id="UP000252707">
    <property type="component" value="Unassembled WGS sequence"/>
</dbReference>
<evidence type="ECO:0000313" key="12">
    <source>
        <dbReference type="Proteomes" id="UP000252707"/>
    </source>
</evidence>
<evidence type="ECO:0000256" key="5">
    <source>
        <dbReference type="ARBA" id="ARBA00022692"/>
    </source>
</evidence>
<dbReference type="PIRSF" id="PIRSF005413">
    <property type="entry name" value="COX11"/>
    <property type="match status" value="1"/>
</dbReference>
<keyword evidence="12" id="KW-1185">Reference proteome</keyword>
<name>A0A369CF55_9GAMM</name>
<reference evidence="11 12" key="1">
    <citation type="submission" date="2018-07" db="EMBL/GenBank/DDBJ databases">
        <title>Genomic Encyclopedia of Type Strains, Phase IV (KMG-IV): sequencing the most valuable type-strain genomes for metagenomic binning, comparative biology and taxonomic classification.</title>
        <authorList>
            <person name="Goeker M."/>
        </authorList>
    </citation>
    <scope>NUCLEOTIDE SEQUENCE [LARGE SCALE GENOMIC DNA]</scope>
    <source>
        <strain evidence="11 12">DSM 26407</strain>
    </source>
</reference>
<proteinExistence type="inferred from homology"/>
<dbReference type="SUPFAM" id="SSF110111">
    <property type="entry name" value="Ctag/Cox11"/>
    <property type="match status" value="1"/>
</dbReference>
<gene>
    <name evidence="11" type="ORF">DFQ59_103284</name>
</gene>
<comment type="similarity">
    <text evidence="3">Belongs to the COX11/CtaG family.</text>
</comment>
<dbReference type="NCBIfam" id="NF003465">
    <property type="entry name" value="PRK05089.1"/>
    <property type="match status" value="1"/>
</dbReference>
<dbReference type="InterPro" id="IPR023471">
    <property type="entry name" value="CtaG/Cox11_dom_sf"/>
</dbReference>
<keyword evidence="9 10" id="KW-0472">Membrane</keyword>
<dbReference type="InterPro" id="IPR007533">
    <property type="entry name" value="Cyt_c_oxidase_assmbl_CtaG"/>
</dbReference>
<evidence type="ECO:0000256" key="10">
    <source>
        <dbReference type="SAM" id="Phobius"/>
    </source>
</evidence>
<evidence type="ECO:0000313" key="11">
    <source>
        <dbReference type="EMBL" id="RCX31316.1"/>
    </source>
</evidence>
<dbReference type="RefSeq" id="WP_114279484.1">
    <property type="nucleotide sequence ID" value="NZ_QPJY01000003.1"/>
</dbReference>
<evidence type="ECO:0000256" key="8">
    <source>
        <dbReference type="ARBA" id="ARBA00023008"/>
    </source>
</evidence>
<evidence type="ECO:0000256" key="3">
    <source>
        <dbReference type="ARBA" id="ARBA00009620"/>
    </source>
</evidence>
<dbReference type="Pfam" id="PF04442">
    <property type="entry name" value="CtaG_Cox11"/>
    <property type="match status" value="1"/>
</dbReference>
<keyword evidence="6" id="KW-0735">Signal-anchor</keyword>
<dbReference type="AlphaFoldDB" id="A0A369CF55"/>
<dbReference type="GO" id="GO:0005886">
    <property type="term" value="C:plasma membrane"/>
    <property type="evidence" value="ECO:0007669"/>
    <property type="project" value="UniProtKB-SubCell"/>
</dbReference>
<feature type="transmembrane region" description="Helical" evidence="10">
    <location>
        <begin position="12"/>
        <end position="31"/>
    </location>
</feature>
<evidence type="ECO:0000256" key="7">
    <source>
        <dbReference type="ARBA" id="ARBA00022989"/>
    </source>
</evidence>
<protein>
    <recommendedName>
        <fullName evidence="4">Cytochrome c oxidase assembly protein CtaG</fullName>
    </recommendedName>
</protein>
<keyword evidence="5 10" id="KW-0812">Transmembrane</keyword>
<dbReference type="PANTHER" id="PTHR21320:SF3">
    <property type="entry name" value="CYTOCHROME C OXIDASE ASSEMBLY PROTEIN COX11, MITOCHONDRIAL-RELATED"/>
    <property type="match status" value="1"/>
</dbReference>
<comment type="caution">
    <text evidence="11">The sequence shown here is derived from an EMBL/GenBank/DDBJ whole genome shotgun (WGS) entry which is preliminary data.</text>
</comment>
<dbReference type="OrthoDB" id="9804841at2"/>
<evidence type="ECO:0000256" key="2">
    <source>
        <dbReference type="ARBA" id="ARBA00004382"/>
    </source>
</evidence>
<dbReference type="EMBL" id="QPJY01000003">
    <property type="protein sequence ID" value="RCX31316.1"/>
    <property type="molecule type" value="Genomic_DNA"/>
</dbReference>
<evidence type="ECO:0000256" key="1">
    <source>
        <dbReference type="ARBA" id="ARBA00004007"/>
    </source>
</evidence>
<sequence>MSGDRERANRRLTLRILAVAVAMFGFGYALVPLYDVFCEVTGLNGKTGGRAAATETYAVDPDRLVTVEFLATVNGGEPWTFRPAVARLRVHPGQSYVTHYLAANPTGRAVTVQAVPSVAPGLAAQHFHKTECFCFHRQDFAAGEAREMPLVFTIDPALPPEVGTVSLAYTLFELGETRAN</sequence>
<keyword evidence="8" id="KW-0186">Copper</keyword>
<keyword evidence="7 10" id="KW-1133">Transmembrane helix</keyword>
<dbReference type="PANTHER" id="PTHR21320">
    <property type="entry name" value="CYTOCHROME C OXIDASE ASSEMBLY PROTEIN COX11-RELATED"/>
    <property type="match status" value="1"/>
</dbReference>
<dbReference type="Gene3D" id="2.60.370.10">
    <property type="entry name" value="Ctag/Cox11"/>
    <property type="match status" value="1"/>
</dbReference>